<accession>A0A5N7JXP5</accession>
<dbReference type="Proteomes" id="UP000325438">
    <property type="component" value="Unassembled WGS sequence"/>
</dbReference>
<evidence type="ECO:0000313" key="7">
    <source>
        <dbReference type="Proteomes" id="UP000325438"/>
    </source>
</evidence>
<dbReference type="Pfam" id="PF13535">
    <property type="entry name" value="ATP-grasp_4"/>
    <property type="match status" value="1"/>
</dbReference>
<dbReference type="PROSITE" id="PS50975">
    <property type="entry name" value="ATP_GRASP"/>
    <property type="match status" value="1"/>
</dbReference>
<dbReference type="GO" id="GO:0016874">
    <property type="term" value="F:ligase activity"/>
    <property type="evidence" value="ECO:0007669"/>
    <property type="project" value="UniProtKB-KW"/>
</dbReference>
<dbReference type="PANTHER" id="PTHR43585:SF2">
    <property type="entry name" value="ATP-GRASP ENZYME FSQD"/>
    <property type="match status" value="1"/>
</dbReference>
<evidence type="ECO:0000256" key="2">
    <source>
        <dbReference type="ARBA" id="ARBA00022741"/>
    </source>
</evidence>
<evidence type="ECO:0000313" key="6">
    <source>
        <dbReference type="EMBL" id="MPQ86157.1"/>
    </source>
</evidence>
<evidence type="ECO:0000259" key="5">
    <source>
        <dbReference type="PROSITE" id="PS50975"/>
    </source>
</evidence>
<dbReference type="Gene3D" id="3.30.470.20">
    <property type="entry name" value="ATP-grasp fold, B domain"/>
    <property type="match status" value="1"/>
</dbReference>
<dbReference type="SUPFAM" id="SSF56059">
    <property type="entry name" value="Glutathione synthetase ATP-binding domain-like"/>
    <property type="match status" value="1"/>
</dbReference>
<dbReference type="RefSeq" id="WP_082649069.1">
    <property type="nucleotide sequence ID" value="NZ_JBLZPT010000003.1"/>
</dbReference>
<organism evidence="6 7">
    <name type="scientific">Pseudomonas kitaguniensis</name>
    <dbReference type="NCBI Taxonomy" id="2607908"/>
    <lineage>
        <taxon>Bacteria</taxon>
        <taxon>Pseudomonadati</taxon>
        <taxon>Pseudomonadota</taxon>
        <taxon>Gammaproteobacteria</taxon>
        <taxon>Pseudomonadales</taxon>
        <taxon>Pseudomonadaceae</taxon>
        <taxon>Pseudomonas</taxon>
    </lineage>
</organism>
<protein>
    <submittedName>
        <fullName evidence="6">ATP-grasp domain-containing protein</fullName>
    </submittedName>
</protein>
<dbReference type="PANTHER" id="PTHR43585">
    <property type="entry name" value="FUMIPYRROLE BIOSYNTHESIS PROTEIN C"/>
    <property type="match status" value="1"/>
</dbReference>
<evidence type="ECO:0000256" key="1">
    <source>
        <dbReference type="ARBA" id="ARBA00022598"/>
    </source>
</evidence>
<gene>
    <name evidence="6" type="ORF">F0170_20475</name>
</gene>
<keyword evidence="1" id="KW-0436">Ligase</keyword>
<proteinExistence type="predicted"/>
<evidence type="ECO:0000256" key="4">
    <source>
        <dbReference type="PROSITE-ProRule" id="PRU00409"/>
    </source>
</evidence>
<evidence type="ECO:0000256" key="3">
    <source>
        <dbReference type="ARBA" id="ARBA00022840"/>
    </source>
</evidence>
<dbReference type="InterPro" id="IPR011761">
    <property type="entry name" value="ATP-grasp"/>
</dbReference>
<dbReference type="AlphaFoldDB" id="A0A5N7JXP5"/>
<feature type="domain" description="ATP-grasp" evidence="5">
    <location>
        <begin position="105"/>
        <end position="305"/>
    </location>
</feature>
<sequence length="403" mass="44865">MTRLGILQLPYNLDILKQITTQLSHFNGHVFLIDTDARISTVKAFELPSNLHFVACDSYAVECIQALSTDLRLDNLISLAELGLMPASQVRDQLAMRGHSAEVEKQSVDKHAMRVALAAASLTGVKFEKSTLDQLPEVLGRFDLPAIVKPISLTGSIGVQLIKHISEIADYSNRLQNNAYANGCELIVESFLPGAEFSVEGLLLDGELHIYGVTEKETTEQPYFVETGHRFDTNHRLLPWLHPALKEVFEALGMSICPFHVEFKIIDGRLEIIELHSRFGGDFITKLIEYSSGNKVFLEYAEFLCFGNLPRINRAEAQVTAVKFSTVSAGRIASVSPLSEAFIETLLEHKVGVKEGDVINPATGYYDRPAYFISKFKSPDDEAIFQTAFSQFKILTNENALHE</sequence>
<reference evidence="6 7" key="1">
    <citation type="submission" date="2019-09" db="EMBL/GenBank/DDBJ databases">
        <title>The draft genomes of Allium pathogen Pseudomonas sp.</title>
        <authorList>
            <person name="Fujikawa T."/>
            <person name="Sawada H."/>
        </authorList>
    </citation>
    <scope>NUCLEOTIDE SEQUENCE [LARGE SCALE GENOMIC DNA]</scope>
    <source>
        <strain evidence="6 7">MAFF 730085</strain>
    </source>
</reference>
<dbReference type="EMBL" id="VUBA01000131">
    <property type="protein sequence ID" value="MPQ86157.1"/>
    <property type="molecule type" value="Genomic_DNA"/>
</dbReference>
<comment type="caution">
    <text evidence="6">The sequence shown here is derived from an EMBL/GenBank/DDBJ whole genome shotgun (WGS) entry which is preliminary data.</text>
</comment>
<keyword evidence="3 4" id="KW-0067">ATP-binding</keyword>
<dbReference type="GO" id="GO:0005524">
    <property type="term" value="F:ATP binding"/>
    <property type="evidence" value="ECO:0007669"/>
    <property type="project" value="UniProtKB-UniRule"/>
</dbReference>
<keyword evidence="2 4" id="KW-0547">Nucleotide-binding</keyword>
<dbReference type="GO" id="GO:0046872">
    <property type="term" value="F:metal ion binding"/>
    <property type="evidence" value="ECO:0007669"/>
    <property type="project" value="InterPro"/>
</dbReference>
<dbReference type="InterPro" id="IPR052032">
    <property type="entry name" value="ATP-dep_AA_Ligase"/>
</dbReference>
<name>A0A5N7JXP5_9PSED</name>